<dbReference type="InterPro" id="IPR017938">
    <property type="entry name" value="Riboflavin_synthase-like_b-brl"/>
</dbReference>
<dbReference type="Pfam" id="PF22290">
    <property type="entry name" value="DmmA-like_N"/>
    <property type="match status" value="1"/>
</dbReference>
<dbReference type="InterPro" id="IPR039261">
    <property type="entry name" value="FNR_nucleotide-bd"/>
</dbReference>
<dbReference type="PANTHER" id="PTHR47354">
    <property type="entry name" value="NADH OXIDOREDUCTASE HCR"/>
    <property type="match status" value="1"/>
</dbReference>
<proteinExistence type="predicted"/>
<evidence type="ECO:0000259" key="10">
    <source>
        <dbReference type="PROSITE" id="PS51384"/>
    </source>
</evidence>
<evidence type="ECO:0000256" key="4">
    <source>
        <dbReference type="ARBA" id="ARBA00022714"/>
    </source>
</evidence>
<dbReference type="InterPro" id="IPR054582">
    <property type="entry name" value="DmmA-like_N"/>
</dbReference>
<dbReference type="Gene3D" id="2.40.30.10">
    <property type="entry name" value="Translation factors"/>
    <property type="match status" value="1"/>
</dbReference>
<dbReference type="InterPro" id="IPR006058">
    <property type="entry name" value="2Fe2S_fd_BS"/>
</dbReference>
<evidence type="ECO:0000313" key="11">
    <source>
        <dbReference type="EMBL" id="NWB95686.1"/>
    </source>
</evidence>
<keyword evidence="2" id="KW-0285">Flavoprotein</keyword>
<dbReference type="AlphaFoldDB" id="A0A7Y8C1X3"/>
<dbReference type="CDD" id="cd00207">
    <property type="entry name" value="fer2"/>
    <property type="match status" value="1"/>
</dbReference>
<dbReference type="GO" id="GO:0051537">
    <property type="term" value="F:2 iron, 2 sulfur cluster binding"/>
    <property type="evidence" value="ECO:0007669"/>
    <property type="project" value="UniProtKB-KW"/>
</dbReference>
<dbReference type="GO" id="GO:0016491">
    <property type="term" value="F:oxidoreductase activity"/>
    <property type="evidence" value="ECO:0007669"/>
    <property type="project" value="UniProtKB-KW"/>
</dbReference>
<evidence type="ECO:0000313" key="12">
    <source>
        <dbReference type="Proteomes" id="UP000539985"/>
    </source>
</evidence>
<dbReference type="SUPFAM" id="SSF52343">
    <property type="entry name" value="Ferredoxin reductase-like, C-terminal NADP-linked domain"/>
    <property type="match status" value="1"/>
</dbReference>
<comment type="cofactor">
    <cofactor evidence="1">
        <name>FMN</name>
        <dbReference type="ChEBI" id="CHEBI:58210"/>
    </cofactor>
</comment>
<keyword evidence="6" id="KW-0560">Oxidoreductase</keyword>
<keyword evidence="5" id="KW-0479">Metal-binding</keyword>
<keyword evidence="3" id="KW-0288">FMN</keyword>
<dbReference type="PANTHER" id="PTHR47354:SF1">
    <property type="entry name" value="CARNITINE MONOOXYGENASE REDUCTASE SUBUNIT"/>
    <property type="match status" value="1"/>
</dbReference>
<dbReference type="GO" id="GO:0046872">
    <property type="term" value="F:metal ion binding"/>
    <property type="evidence" value="ECO:0007669"/>
    <property type="project" value="UniProtKB-KW"/>
</dbReference>
<evidence type="ECO:0000259" key="9">
    <source>
        <dbReference type="PROSITE" id="PS51085"/>
    </source>
</evidence>
<keyword evidence="7" id="KW-0408">Iron</keyword>
<evidence type="ECO:0000256" key="6">
    <source>
        <dbReference type="ARBA" id="ARBA00023002"/>
    </source>
</evidence>
<dbReference type="PROSITE" id="PS51384">
    <property type="entry name" value="FAD_FR"/>
    <property type="match status" value="1"/>
</dbReference>
<dbReference type="SUPFAM" id="SSF54292">
    <property type="entry name" value="2Fe-2S ferredoxin-like"/>
    <property type="match status" value="1"/>
</dbReference>
<dbReference type="CDD" id="cd06185">
    <property type="entry name" value="PDR_like"/>
    <property type="match status" value="1"/>
</dbReference>
<accession>A0A7Y8C1X3</accession>
<organism evidence="11 12">
    <name type="scientific">Pseudomonas gingeri</name>
    <dbReference type="NCBI Taxonomy" id="117681"/>
    <lineage>
        <taxon>Bacteria</taxon>
        <taxon>Pseudomonadati</taxon>
        <taxon>Pseudomonadota</taxon>
        <taxon>Gammaproteobacteria</taxon>
        <taxon>Pseudomonadales</taxon>
        <taxon>Pseudomonadaceae</taxon>
        <taxon>Pseudomonas</taxon>
    </lineage>
</organism>
<protein>
    <submittedName>
        <fullName evidence="11">Oxidoreductase</fullName>
    </submittedName>
</protein>
<dbReference type="Pfam" id="PF00111">
    <property type="entry name" value="Fer2"/>
    <property type="match status" value="1"/>
</dbReference>
<dbReference type="RefSeq" id="WP_177100892.1">
    <property type="nucleotide sequence ID" value="NZ_JACAQB010000004.1"/>
</dbReference>
<dbReference type="PRINTS" id="PR00409">
    <property type="entry name" value="PHDIOXRDTASE"/>
</dbReference>
<evidence type="ECO:0000256" key="5">
    <source>
        <dbReference type="ARBA" id="ARBA00022723"/>
    </source>
</evidence>
<dbReference type="Gene3D" id="3.10.20.30">
    <property type="match status" value="1"/>
</dbReference>
<dbReference type="Proteomes" id="UP000539985">
    <property type="component" value="Unassembled WGS sequence"/>
</dbReference>
<evidence type="ECO:0000256" key="2">
    <source>
        <dbReference type="ARBA" id="ARBA00022630"/>
    </source>
</evidence>
<evidence type="ECO:0000256" key="1">
    <source>
        <dbReference type="ARBA" id="ARBA00001917"/>
    </source>
</evidence>
<dbReference type="EMBL" id="JACAQB010000004">
    <property type="protein sequence ID" value="NWB95686.1"/>
    <property type="molecule type" value="Genomic_DNA"/>
</dbReference>
<dbReference type="InterPro" id="IPR012675">
    <property type="entry name" value="Beta-grasp_dom_sf"/>
</dbReference>
<dbReference type="InterPro" id="IPR001041">
    <property type="entry name" value="2Fe-2S_ferredoxin-type"/>
</dbReference>
<gene>
    <name evidence="11" type="ORF">HX882_07270</name>
</gene>
<dbReference type="InterPro" id="IPR050415">
    <property type="entry name" value="MRET"/>
</dbReference>
<sequence>MTISRQFLNLKITAKRQVADDIVALDLVSSDGKELPEFEAGSHIDLQLAEGISRSYSLYGSSTERHVYRIAVLREPDSRGGSRYIHDALNVGDRVNATPPRNNFSLHEAPHHVLFAGGIGVTPMLSMAWTLWERGESFHMHYCARSLTRMALRDALTTGPFAKHVSLYLNDASPAEQLDIEAVLTNAPQGTHFYTCGPGGFIEWIETKASQCSIDPQYLHHEYFTAEVDTKGNEFEVFLAKSNITVKVHENESIADALFKVGLEVPISCAQGVCGTCITPVLEGTPDHRDQYLMTSEKESNKMMTLCCSRALSSRLVLDI</sequence>
<evidence type="ECO:0000256" key="8">
    <source>
        <dbReference type="ARBA" id="ARBA00023014"/>
    </source>
</evidence>
<dbReference type="PROSITE" id="PS51085">
    <property type="entry name" value="2FE2S_FER_2"/>
    <property type="match status" value="1"/>
</dbReference>
<comment type="caution">
    <text evidence="11">The sequence shown here is derived from an EMBL/GenBank/DDBJ whole genome shotgun (WGS) entry which is preliminary data.</text>
</comment>
<dbReference type="Gene3D" id="3.40.50.80">
    <property type="entry name" value="Nucleotide-binding domain of ferredoxin-NADP reductase (FNR) module"/>
    <property type="match status" value="1"/>
</dbReference>
<name>A0A7Y8C1X3_9PSED</name>
<feature type="domain" description="2Fe-2S ferredoxin-type" evidence="9">
    <location>
        <begin position="235"/>
        <end position="320"/>
    </location>
</feature>
<feature type="domain" description="FAD-binding FR-type" evidence="10">
    <location>
        <begin position="5"/>
        <end position="107"/>
    </location>
</feature>
<reference evidence="11 12" key="1">
    <citation type="submission" date="2020-04" db="EMBL/GenBank/DDBJ databases">
        <title>Molecular characterization of pseudomonads from Agaricus bisporus reveal novel blotch 2 pathogens in Western Europe.</title>
        <authorList>
            <person name="Taparia T."/>
            <person name="Krijger M."/>
            <person name="Haynes E."/>
            <person name="Elpinstone J.G."/>
            <person name="Noble R."/>
            <person name="Van Der Wolf J."/>
        </authorList>
    </citation>
    <scope>NUCLEOTIDE SEQUENCE [LARGE SCALE GENOMIC DNA]</scope>
    <source>
        <strain evidence="11 12">H7001</strain>
    </source>
</reference>
<keyword evidence="8" id="KW-0411">Iron-sulfur</keyword>
<dbReference type="InterPro" id="IPR036010">
    <property type="entry name" value="2Fe-2S_ferredoxin-like_sf"/>
</dbReference>
<evidence type="ECO:0000256" key="7">
    <source>
        <dbReference type="ARBA" id="ARBA00023004"/>
    </source>
</evidence>
<dbReference type="PROSITE" id="PS00197">
    <property type="entry name" value="2FE2S_FER_1"/>
    <property type="match status" value="1"/>
</dbReference>
<evidence type="ECO:0000256" key="3">
    <source>
        <dbReference type="ARBA" id="ARBA00022643"/>
    </source>
</evidence>
<dbReference type="InterPro" id="IPR017927">
    <property type="entry name" value="FAD-bd_FR_type"/>
</dbReference>
<dbReference type="SUPFAM" id="SSF63380">
    <property type="entry name" value="Riboflavin synthase domain-like"/>
    <property type="match status" value="1"/>
</dbReference>
<keyword evidence="4" id="KW-0001">2Fe-2S</keyword>